<dbReference type="Proteomes" id="UP000199636">
    <property type="component" value="Unassembled WGS sequence"/>
</dbReference>
<dbReference type="OrthoDB" id="6890939at2"/>
<gene>
    <name evidence="1" type="ORF">SAMN05216272_101496</name>
</gene>
<name>A0A1G8CCE9_9PSED</name>
<evidence type="ECO:0000313" key="1">
    <source>
        <dbReference type="EMBL" id="SDH42863.1"/>
    </source>
</evidence>
<keyword evidence="2" id="KW-1185">Reference proteome</keyword>
<proteinExistence type="predicted"/>
<dbReference type="EMBL" id="FNDS01000001">
    <property type="protein sequence ID" value="SDH42863.1"/>
    <property type="molecule type" value="Genomic_DNA"/>
</dbReference>
<accession>A0A1G8CCE9</accession>
<protein>
    <submittedName>
        <fullName evidence="1">Uncharacterized protein</fullName>
    </submittedName>
</protein>
<evidence type="ECO:0000313" key="2">
    <source>
        <dbReference type="Proteomes" id="UP000199636"/>
    </source>
</evidence>
<sequence>MSRVELPRLCRHVTDLVRGRPVRLDDAECQVLQPFISMGLLEVQAADRPGAARRCRCHHPRLFEFHFYYRWLPQNAHLFRPQQSPPRNHS</sequence>
<reference evidence="2" key="1">
    <citation type="submission" date="2016-10" db="EMBL/GenBank/DDBJ databases">
        <authorList>
            <person name="Varghese N."/>
            <person name="Submissions S."/>
        </authorList>
    </citation>
    <scope>NUCLEOTIDE SEQUENCE [LARGE SCALE GENOMIC DNA]</scope>
    <source>
        <strain evidence="2">CCM 7469</strain>
    </source>
</reference>
<dbReference type="STRING" id="428992.SAMN05216272_101496"/>
<organism evidence="1 2">
    <name type="scientific">Pseudomonas panipatensis</name>
    <dbReference type="NCBI Taxonomy" id="428992"/>
    <lineage>
        <taxon>Bacteria</taxon>
        <taxon>Pseudomonadati</taxon>
        <taxon>Pseudomonadota</taxon>
        <taxon>Gammaproteobacteria</taxon>
        <taxon>Pseudomonadales</taxon>
        <taxon>Pseudomonadaceae</taxon>
        <taxon>Pseudomonas</taxon>
    </lineage>
</organism>
<dbReference type="AlphaFoldDB" id="A0A1G8CCE9"/>
<dbReference type="RefSeq" id="WP_090260488.1">
    <property type="nucleotide sequence ID" value="NZ_FNDS01000001.1"/>
</dbReference>